<dbReference type="KEGG" id="mxe:MYXE_23960"/>
<evidence type="ECO:0000313" key="1">
    <source>
        <dbReference type="EMBL" id="BBU22606.1"/>
    </source>
</evidence>
<name>A0AAD1H0G1_MYCXE</name>
<proteinExistence type="predicted"/>
<evidence type="ECO:0000313" key="2">
    <source>
        <dbReference type="Proteomes" id="UP000464624"/>
    </source>
</evidence>
<organism evidence="1 2">
    <name type="scientific">Mycobacterium xenopi</name>
    <dbReference type="NCBI Taxonomy" id="1789"/>
    <lineage>
        <taxon>Bacteria</taxon>
        <taxon>Bacillati</taxon>
        <taxon>Actinomycetota</taxon>
        <taxon>Actinomycetes</taxon>
        <taxon>Mycobacteriales</taxon>
        <taxon>Mycobacteriaceae</taxon>
        <taxon>Mycobacterium</taxon>
    </lineage>
</organism>
<dbReference type="RefSeq" id="WP_161552088.1">
    <property type="nucleotide sequence ID" value="NZ_AP022314.1"/>
</dbReference>
<protein>
    <submittedName>
        <fullName evidence="1">Uncharacterized protein</fullName>
    </submittedName>
</protein>
<sequence>MVYGLENQDVRPLVIDPVFNARRAVPGIPAHHRSDCEIRSLGGDQPLKAVGQ</sequence>
<accession>A0AAD1H0G1</accession>
<dbReference type="Proteomes" id="UP000464624">
    <property type="component" value="Chromosome"/>
</dbReference>
<gene>
    <name evidence="1" type="ORF">MYXE_23960</name>
</gene>
<dbReference type="EMBL" id="AP022314">
    <property type="protein sequence ID" value="BBU22606.1"/>
    <property type="molecule type" value="Genomic_DNA"/>
</dbReference>
<reference evidence="1 2" key="1">
    <citation type="submission" date="2019-12" db="EMBL/GenBank/DDBJ databases">
        <title>Complete genome sequence of Mycolicibacterium xenopi str. JCM15661T.</title>
        <authorList>
            <person name="Yoshida M."/>
            <person name="Fukano H."/>
            <person name="Asakura T."/>
            <person name="Hoshino Y."/>
        </authorList>
    </citation>
    <scope>NUCLEOTIDE SEQUENCE [LARGE SCALE GENOMIC DNA]</scope>
    <source>
        <strain evidence="1 2">JCM 15661T</strain>
    </source>
</reference>
<dbReference type="AlphaFoldDB" id="A0AAD1H0G1"/>